<keyword evidence="5 14" id="KW-0597">Phosphoprotein</keyword>
<keyword evidence="6 15" id="KW-0547">Nucleotide-binding</keyword>
<dbReference type="InterPro" id="IPR025943">
    <property type="entry name" value="Sigma_54_int_dom_ATP-bd_2"/>
</dbReference>
<dbReference type="PROSITE" id="PS00676">
    <property type="entry name" value="SIGMA54_INTERACT_2"/>
    <property type="match status" value="1"/>
</dbReference>
<dbReference type="PROSITE" id="PS50045">
    <property type="entry name" value="SIGMA54_INTERACT_4"/>
    <property type="match status" value="1"/>
</dbReference>
<dbReference type="Proteomes" id="UP000735592">
    <property type="component" value="Unassembled WGS sequence"/>
</dbReference>
<keyword evidence="3 15" id="KW-0963">Cytoplasm</keyword>
<gene>
    <name evidence="15 18" type="primary">ntrC</name>
    <name evidence="18" type="ORF">GM655_09750</name>
</gene>
<dbReference type="Gene3D" id="3.40.50.2300">
    <property type="match status" value="1"/>
</dbReference>
<dbReference type="SUPFAM" id="SSF52172">
    <property type="entry name" value="CheY-like"/>
    <property type="match status" value="1"/>
</dbReference>
<evidence type="ECO:0000313" key="18">
    <source>
        <dbReference type="EMBL" id="MTW33110.1"/>
    </source>
</evidence>
<dbReference type="Gene3D" id="3.40.50.300">
    <property type="entry name" value="P-loop containing nucleotide triphosphate hydrolases"/>
    <property type="match status" value="1"/>
</dbReference>
<evidence type="ECO:0000256" key="12">
    <source>
        <dbReference type="ARBA" id="ARBA00023163"/>
    </source>
</evidence>
<feature type="domain" description="Response regulatory" evidence="17">
    <location>
        <begin position="3"/>
        <end position="117"/>
    </location>
</feature>
<proteinExistence type="predicted"/>
<evidence type="ECO:0000256" key="2">
    <source>
        <dbReference type="ARBA" id="ARBA00019059"/>
    </source>
</evidence>
<accession>A0ABW9SNA9</accession>
<evidence type="ECO:0000259" key="16">
    <source>
        <dbReference type="PROSITE" id="PS50045"/>
    </source>
</evidence>
<dbReference type="InterPro" id="IPR058031">
    <property type="entry name" value="AAA_lid_NorR"/>
</dbReference>
<dbReference type="CDD" id="cd00009">
    <property type="entry name" value="AAA"/>
    <property type="match status" value="1"/>
</dbReference>
<evidence type="ECO:0000256" key="1">
    <source>
        <dbReference type="ARBA" id="ARBA00004496"/>
    </source>
</evidence>
<evidence type="ECO:0000256" key="5">
    <source>
        <dbReference type="ARBA" id="ARBA00022553"/>
    </source>
</evidence>
<dbReference type="InterPro" id="IPR009057">
    <property type="entry name" value="Homeodomain-like_sf"/>
</dbReference>
<comment type="caution">
    <text evidence="18">The sequence shown here is derived from an EMBL/GenBank/DDBJ whole genome shotgun (WGS) entry which is preliminary data.</text>
</comment>
<dbReference type="Pfam" id="PF00158">
    <property type="entry name" value="Sigma54_activat"/>
    <property type="match status" value="1"/>
</dbReference>
<dbReference type="Pfam" id="PF25601">
    <property type="entry name" value="AAA_lid_14"/>
    <property type="match status" value="1"/>
</dbReference>
<comment type="function">
    <text evidence="15">Member of the two-component regulatory system NtrB/NtrC, which controls expression of the nitrogen-regulated (ntr) genes in response to nitrogen limitation. Phosphorylated NtrC binds directly to DNA and stimulates the formation of open promoter-sigma54-RNA polymerase complexes.</text>
</comment>
<dbReference type="SMART" id="SM00382">
    <property type="entry name" value="AAA"/>
    <property type="match status" value="1"/>
</dbReference>
<comment type="subcellular location">
    <subcellularLocation>
        <location evidence="1 15">Cytoplasm</location>
    </subcellularLocation>
</comment>
<dbReference type="Pfam" id="PF00072">
    <property type="entry name" value="Response_reg"/>
    <property type="match status" value="1"/>
</dbReference>
<dbReference type="PROSITE" id="PS50110">
    <property type="entry name" value="RESPONSE_REGULATORY"/>
    <property type="match status" value="1"/>
</dbReference>
<dbReference type="InterPro" id="IPR011006">
    <property type="entry name" value="CheY-like_superfamily"/>
</dbReference>
<dbReference type="CDD" id="cd19919">
    <property type="entry name" value="REC_NtrC"/>
    <property type="match status" value="1"/>
</dbReference>
<evidence type="ECO:0000256" key="3">
    <source>
        <dbReference type="ARBA" id="ARBA00022490"/>
    </source>
</evidence>
<evidence type="ECO:0000256" key="14">
    <source>
        <dbReference type="PROSITE-ProRule" id="PRU00169"/>
    </source>
</evidence>
<dbReference type="SUPFAM" id="SSF52540">
    <property type="entry name" value="P-loop containing nucleoside triphosphate hydrolases"/>
    <property type="match status" value="1"/>
</dbReference>
<feature type="domain" description="Sigma-54 factor interaction" evidence="16">
    <location>
        <begin position="136"/>
        <end position="365"/>
    </location>
</feature>
<dbReference type="PRINTS" id="PR01590">
    <property type="entry name" value="HTHFIS"/>
</dbReference>
<dbReference type="Gene3D" id="1.10.10.60">
    <property type="entry name" value="Homeodomain-like"/>
    <property type="match status" value="1"/>
</dbReference>
<dbReference type="Pfam" id="PF02954">
    <property type="entry name" value="HTH_8"/>
    <property type="match status" value="1"/>
</dbReference>
<keyword evidence="12 15" id="KW-0804">Transcription</keyword>
<dbReference type="EMBL" id="WNKW01000002">
    <property type="protein sequence ID" value="MTW33110.1"/>
    <property type="molecule type" value="Genomic_DNA"/>
</dbReference>
<dbReference type="RefSeq" id="WP_155434477.1">
    <property type="nucleotide sequence ID" value="NZ_JBHLXK010000004.1"/>
</dbReference>
<evidence type="ECO:0000313" key="19">
    <source>
        <dbReference type="Proteomes" id="UP000735592"/>
    </source>
</evidence>
<evidence type="ECO:0000256" key="9">
    <source>
        <dbReference type="ARBA" id="ARBA00023015"/>
    </source>
</evidence>
<dbReference type="InterPro" id="IPR002078">
    <property type="entry name" value="Sigma_54_int"/>
</dbReference>
<keyword evidence="10 15" id="KW-0238">DNA-binding</keyword>
<dbReference type="NCBIfam" id="NF008176">
    <property type="entry name" value="PRK10923.1"/>
    <property type="match status" value="1"/>
</dbReference>
<dbReference type="PANTHER" id="PTHR32071:SF95">
    <property type="entry name" value="DNA-BINDING TRANSCRIPTIONAL REGULATOR NTRC"/>
    <property type="match status" value="1"/>
</dbReference>
<dbReference type="PANTHER" id="PTHR32071">
    <property type="entry name" value="TRANSCRIPTIONAL REGULATORY PROTEIN"/>
    <property type="match status" value="1"/>
</dbReference>
<keyword evidence="9 15" id="KW-0805">Transcription regulation</keyword>
<dbReference type="SMART" id="SM00448">
    <property type="entry name" value="REC"/>
    <property type="match status" value="1"/>
</dbReference>
<dbReference type="Gene3D" id="1.10.8.60">
    <property type="match status" value="1"/>
</dbReference>
<evidence type="ECO:0000256" key="10">
    <source>
        <dbReference type="ARBA" id="ARBA00023125"/>
    </source>
</evidence>
<evidence type="ECO:0000256" key="6">
    <source>
        <dbReference type="ARBA" id="ARBA00022741"/>
    </source>
</evidence>
<evidence type="ECO:0000256" key="8">
    <source>
        <dbReference type="ARBA" id="ARBA00023012"/>
    </source>
</evidence>
<keyword evidence="7 15" id="KW-0067">ATP-binding</keyword>
<organism evidence="18 19">
    <name type="scientific">Pseudoduganella danionis</name>
    <dbReference type="NCBI Taxonomy" id="1890295"/>
    <lineage>
        <taxon>Bacteria</taxon>
        <taxon>Pseudomonadati</taxon>
        <taxon>Pseudomonadota</taxon>
        <taxon>Betaproteobacteria</taxon>
        <taxon>Burkholderiales</taxon>
        <taxon>Oxalobacteraceae</taxon>
        <taxon>Telluria group</taxon>
        <taxon>Pseudoduganella</taxon>
    </lineage>
</organism>
<evidence type="ECO:0000256" key="4">
    <source>
        <dbReference type="ARBA" id="ARBA00022491"/>
    </source>
</evidence>
<evidence type="ECO:0000256" key="11">
    <source>
        <dbReference type="ARBA" id="ARBA00023159"/>
    </source>
</evidence>
<dbReference type="InterPro" id="IPR001789">
    <property type="entry name" value="Sig_transdc_resp-reg_receiver"/>
</dbReference>
<dbReference type="InterPro" id="IPR027417">
    <property type="entry name" value="P-loop_NTPase"/>
</dbReference>
<keyword evidence="13 15" id="KW-0535">Nitrogen fixation</keyword>
<reference evidence="18 19" key="1">
    <citation type="submission" date="2019-11" db="EMBL/GenBank/DDBJ databases">
        <title>Type strains purchased from KCTC, JCM and DSMZ.</title>
        <authorList>
            <person name="Lu H."/>
        </authorList>
    </citation>
    <scope>NUCLEOTIDE SEQUENCE [LARGE SCALE GENOMIC DNA]</scope>
    <source>
        <strain evidence="18 19">DSM 103461</strain>
    </source>
</reference>
<evidence type="ECO:0000256" key="7">
    <source>
        <dbReference type="ARBA" id="ARBA00022840"/>
    </source>
</evidence>
<keyword evidence="19" id="KW-1185">Reference proteome</keyword>
<dbReference type="InterPro" id="IPR002197">
    <property type="entry name" value="HTH_Fis"/>
</dbReference>
<sequence length="501" mass="54812">MKPIWIVDDDESIRWVLEKALARENLATKSFANARDAIAALEFETPQVLVSDIRMPGDSGLDLLQRVKARYPGLPVIIITAFSDLDSAVAAFQGGAFEYLAKPFDIDKAVELIRRALDESLRETSVESGPAETPEILGQAPAMQEVFRAIGRLSQSNVTVLITGESGSGKELVARALHKHSPRATQPFIALNTAAIPKDLLESELFGHERGAFTGAQTSRRGRFEQAEGGTLFLDEIGDMPFDLQTRLLRVLSDGHFYRVGGHQPLKANVRVITATHQNLEQRVREGLFREDLYHRLNVIRLRLPSLRERREDIPILVRHFLVQSAKQLGVEAKRMSDATLQFLCGLDLPGNVRQLENLCNWITVMAPGQTVEIKDLPLELTQEQQGGNAALAVASTASSEPYSMPASHGTVHVLPASEAAPASGPDAWLALLEAQAASMLSAGQQEVMAVLGRQFESSLIRTALKHTHGRKNDAAVRLGIGRNTITRKIAELGIDGAKDD</sequence>
<protein>
    <recommendedName>
        <fullName evidence="2 15">DNA-binding transcriptional regulator NtrC</fullName>
    </recommendedName>
    <alternativeName>
        <fullName evidence="15">Nitrogen regulation protein NR(I)</fullName>
    </alternativeName>
</protein>
<evidence type="ECO:0000256" key="13">
    <source>
        <dbReference type="ARBA" id="ARBA00023231"/>
    </source>
</evidence>
<name>A0ABW9SNA9_9BURK</name>
<evidence type="ECO:0000256" key="15">
    <source>
        <dbReference type="RuleBase" id="RU365013"/>
    </source>
</evidence>
<dbReference type="InterPro" id="IPR025662">
    <property type="entry name" value="Sigma_54_int_dom_ATP-bd_1"/>
</dbReference>
<dbReference type="NCBIfam" id="TIGR01818">
    <property type="entry name" value="ntrC"/>
    <property type="match status" value="1"/>
</dbReference>
<keyword evidence="11 15" id="KW-0010">Activator</keyword>
<keyword evidence="4 15" id="KW-0678">Repressor</keyword>
<evidence type="ECO:0000259" key="17">
    <source>
        <dbReference type="PROSITE" id="PS50110"/>
    </source>
</evidence>
<dbReference type="InterPro" id="IPR010114">
    <property type="entry name" value="Transcript_reg_NtrC"/>
</dbReference>
<dbReference type="SUPFAM" id="SSF46689">
    <property type="entry name" value="Homeodomain-like"/>
    <property type="match status" value="1"/>
</dbReference>
<dbReference type="InterPro" id="IPR003593">
    <property type="entry name" value="AAA+_ATPase"/>
</dbReference>
<feature type="modified residue" description="4-aspartylphosphate" evidence="14">
    <location>
        <position position="52"/>
    </location>
</feature>
<keyword evidence="8 15" id="KW-0902">Two-component regulatory system</keyword>
<dbReference type="PROSITE" id="PS00675">
    <property type="entry name" value="SIGMA54_INTERACT_1"/>
    <property type="match status" value="1"/>
</dbReference>